<keyword evidence="3" id="KW-0813">Transport</keyword>
<evidence type="ECO:0000259" key="11">
    <source>
        <dbReference type="Pfam" id="PF12931"/>
    </source>
</evidence>
<keyword evidence="5" id="KW-0677">Repeat</keyword>
<evidence type="ECO:0000256" key="8">
    <source>
        <dbReference type="ARBA" id="ARBA00022927"/>
    </source>
</evidence>
<evidence type="ECO:0000256" key="2">
    <source>
        <dbReference type="ARBA" id="ARBA00009358"/>
    </source>
</evidence>
<feature type="region of interest" description="Disordered" evidence="10">
    <location>
        <begin position="786"/>
        <end position="893"/>
    </location>
</feature>
<feature type="region of interest" description="Disordered" evidence="10">
    <location>
        <begin position="1079"/>
        <end position="1141"/>
    </location>
</feature>
<keyword evidence="7" id="KW-0931">ER-Golgi transport</keyword>
<feature type="repeat" description="WD" evidence="9">
    <location>
        <begin position="246"/>
        <end position="279"/>
    </location>
</feature>
<organism evidence="12 13">
    <name type="scientific">Chilo suppressalis</name>
    <name type="common">Asiatic rice borer moth</name>
    <dbReference type="NCBI Taxonomy" id="168631"/>
    <lineage>
        <taxon>Eukaryota</taxon>
        <taxon>Metazoa</taxon>
        <taxon>Ecdysozoa</taxon>
        <taxon>Arthropoda</taxon>
        <taxon>Hexapoda</taxon>
        <taxon>Insecta</taxon>
        <taxon>Pterygota</taxon>
        <taxon>Neoptera</taxon>
        <taxon>Endopterygota</taxon>
        <taxon>Lepidoptera</taxon>
        <taxon>Glossata</taxon>
        <taxon>Ditrysia</taxon>
        <taxon>Pyraloidea</taxon>
        <taxon>Crambidae</taxon>
        <taxon>Crambinae</taxon>
        <taxon>Chilo</taxon>
    </lineage>
</organism>
<keyword evidence="13" id="KW-1185">Reference proteome</keyword>
<protein>
    <recommendedName>
        <fullName evidence="11">Sec16 Sec23-binding domain-containing protein</fullName>
    </recommendedName>
</protein>
<evidence type="ECO:0000256" key="10">
    <source>
        <dbReference type="SAM" id="MobiDB-lite"/>
    </source>
</evidence>
<feature type="region of interest" description="Disordered" evidence="10">
    <location>
        <begin position="501"/>
        <end position="532"/>
    </location>
</feature>
<sequence>MKLKELKRTVNPCWSPCEHYPVMLATGSAAQQVDSSFSSTSMLELYGLNLEDPGLDLELKSSIETQHKFQKLVWSGAGVIVGGCDGGLLEFYSAEKLLKNSNDALLGSSTKHSGHVSALDINPYQKNLLASGASESEIFIWDLNNSAQPMTPGQRSQPPDHVQGLAWNQQVQHILGSTFASRCVVWDLRKNEPIMKLSDSQSRTRWRALAWHPSVATQLCIASEDDLSPVIQLWDLRLAASPLATLEGHNKGVLSLSWSRHDAALLLSAGKDGRVLCWDPDHTNPGVPPLEVWSQPQWVFCASWSPRVAGLLASASFDQLLGVHSLLGYSTPQQSRQSSRSIVESFGGAAQFNQLPAVSAAPPAPRAPPAMPPRPPAWLRRPAAARLHFGGKLVTFDNTPTTEGGTQRLVHISQVVSEPELVERAAQLDTVLGSSLSHDPNASEQLAEYCRQRGDSCRQQGERYTWFFLRANFLPSFRAEVLNLLGFKQDEIPSKFKSIVTSGDNAQTDSTALSRGESTETEAELSTDTSTDLSDAHTLIERKLANIDISGPAVSNVVIPNGEDSTSLICRALVCGNLEEAVELCLEAKRVADALIIASLGSQELVYKVQQYHLRHTGQDPVSLVARSILQGGWELMVQSAASASWRHTLATLLTHCDNDALPQYCEMLGDKLASESEPSLQEAASICYLCSMSTDRLVARWANTGRDAASLAALTERGLLARRAAAGRGRRDQECGKLEAVLEEYAYRLSAQGCLQSAFNSLEGAAHTELKQRLAKALGLLQEQRQQPQVGQYNRNRTVSTHSNRRESVPHNQNAYNTVSGPYEHQPWQQSSVPANSSFQSHNNYPPPLQPAQLQPAQLQPAQLQPQPLQPPPRPGSVGPQSGGLSSRSKYKVDPSVASAPLYNQYNFNNQQQQQQQYGYNSPLPDQYNSTSVVNPGFAPVNNLNSANPLNPMNPINPMNPAPLNPINPAPLNAVNQMNPVNQAPLNPVNQLNPTMNGSYYNQAVEAEPIKPAAPGWNDPPMLTAKPKPKQEVPAQAPITHPLFGVEPPQHVPLTGPQYGQYPGQQYPGQQIPGQFPGQQMPGQYPGQQMPGQYPAQGVNQTQYPPGTQHYPEQMNQQYQQQGRESPAVAAPPPAAKKPIPEQYSSMVNVFESLRNECYARATQPQMKRKLDDVQRRLETLYDLLRENRLSEGAISRLQCCADLAGSGDLAGAGNEAGALAAGAEFAAVATFLPALKGLLQLAQHLQLR</sequence>
<dbReference type="PROSITE" id="PS50294">
    <property type="entry name" value="WD_REPEATS_REGION"/>
    <property type="match status" value="2"/>
</dbReference>
<keyword evidence="8" id="KW-0653">Protein transport</keyword>
<dbReference type="PANTHER" id="PTHR13923:SF11">
    <property type="entry name" value="SECRETORY 31, ISOFORM D"/>
    <property type="match status" value="1"/>
</dbReference>
<evidence type="ECO:0000256" key="9">
    <source>
        <dbReference type="PROSITE-ProRule" id="PRU00221"/>
    </source>
</evidence>
<feature type="compositionally biased region" description="Low complexity" evidence="10">
    <location>
        <begin position="1110"/>
        <end position="1123"/>
    </location>
</feature>
<evidence type="ECO:0000256" key="6">
    <source>
        <dbReference type="ARBA" id="ARBA00022824"/>
    </source>
</evidence>
<dbReference type="InterPro" id="IPR015943">
    <property type="entry name" value="WD40/YVTN_repeat-like_dom_sf"/>
</dbReference>
<accession>A0ABN8EAB5</accession>
<feature type="compositionally biased region" description="Low complexity" evidence="10">
    <location>
        <begin position="1079"/>
        <end position="1099"/>
    </location>
</feature>
<proteinExistence type="inferred from homology"/>
<dbReference type="InterPro" id="IPR001680">
    <property type="entry name" value="WD40_rpt"/>
</dbReference>
<evidence type="ECO:0000256" key="3">
    <source>
        <dbReference type="ARBA" id="ARBA00022448"/>
    </source>
</evidence>
<feature type="compositionally biased region" description="Polar residues" evidence="10">
    <location>
        <begin position="786"/>
        <end position="803"/>
    </location>
</feature>
<dbReference type="SUPFAM" id="SSF50978">
    <property type="entry name" value="WD40 repeat-like"/>
    <property type="match status" value="1"/>
</dbReference>
<dbReference type="Gene3D" id="1.25.40.1030">
    <property type="match status" value="1"/>
</dbReference>
<dbReference type="InterPro" id="IPR024298">
    <property type="entry name" value="Sec16_Sec23-bd"/>
</dbReference>
<feature type="compositionally biased region" description="Polar residues" evidence="10">
    <location>
        <begin position="828"/>
        <end position="845"/>
    </location>
</feature>
<evidence type="ECO:0000256" key="1">
    <source>
        <dbReference type="ARBA" id="ARBA00004240"/>
    </source>
</evidence>
<dbReference type="PANTHER" id="PTHR13923">
    <property type="entry name" value="SEC31-RELATED PROTEIN"/>
    <property type="match status" value="1"/>
</dbReference>
<comment type="similarity">
    <text evidence="2">Belongs to the WD repeat SEC31 family.</text>
</comment>
<dbReference type="Proteomes" id="UP001153292">
    <property type="component" value="Chromosome 18"/>
</dbReference>
<reference evidence="12" key="1">
    <citation type="submission" date="2021-12" db="EMBL/GenBank/DDBJ databases">
        <authorList>
            <person name="King R."/>
        </authorList>
    </citation>
    <scope>NUCLEOTIDE SEQUENCE</scope>
</reference>
<dbReference type="EMBL" id="OU963911">
    <property type="protein sequence ID" value="CAH0680316.1"/>
    <property type="molecule type" value="Genomic_DNA"/>
</dbReference>
<dbReference type="Gene3D" id="1.20.940.10">
    <property type="entry name" value="Functional domain of the splicing factor Prp18"/>
    <property type="match status" value="1"/>
</dbReference>
<dbReference type="Gene3D" id="2.130.10.10">
    <property type="entry name" value="YVTN repeat-like/Quinoprotein amine dehydrogenase"/>
    <property type="match status" value="1"/>
</dbReference>
<evidence type="ECO:0000313" key="13">
    <source>
        <dbReference type="Proteomes" id="UP001153292"/>
    </source>
</evidence>
<evidence type="ECO:0000256" key="5">
    <source>
        <dbReference type="ARBA" id="ARBA00022737"/>
    </source>
</evidence>
<dbReference type="Pfam" id="PF12931">
    <property type="entry name" value="TPR_Sec16"/>
    <property type="match status" value="1"/>
</dbReference>
<keyword evidence="4 9" id="KW-0853">WD repeat</keyword>
<comment type="subcellular location">
    <subcellularLocation>
        <location evidence="1">Endoplasmic reticulum</location>
    </subcellularLocation>
</comment>
<feature type="compositionally biased region" description="Polar residues" evidence="10">
    <location>
        <begin position="880"/>
        <end position="889"/>
    </location>
</feature>
<evidence type="ECO:0000256" key="7">
    <source>
        <dbReference type="ARBA" id="ARBA00022892"/>
    </source>
</evidence>
<dbReference type="SMART" id="SM00320">
    <property type="entry name" value="WD40"/>
    <property type="match status" value="5"/>
</dbReference>
<feature type="compositionally biased region" description="Low complexity" evidence="10">
    <location>
        <begin position="852"/>
        <end position="868"/>
    </location>
</feature>
<dbReference type="PROSITE" id="PS50082">
    <property type="entry name" value="WD_REPEATS_2"/>
    <property type="match status" value="2"/>
</dbReference>
<keyword evidence="6" id="KW-0256">Endoplasmic reticulum</keyword>
<feature type="compositionally biased region" description="Polar residues" evidence="10">
    <location>
        <begin position="811"/>
        <end position="821"/>
    </location>
</feature>
<dbReference type="Pfam" id="PF00400">
    <property type="entry name" value="WD40"/>
    <property type="match status" value="1"/>
</dbReference>
<evidence type="ECO:0000313" key="12">
    <source>
        <dbReference type="EMBL" id="CAH0680316.1"/>
    </source>
</evidence>
<evidence type="ECO:0000256" key="4">
    <source>
        <dbReference type="ARBA" id="ARBA00022574"/>
    </source>
</evidence>
<gene>
    <name evidence="12" type="ORF">CHILSU_LOCUS4282</name>
</gene>
<name>A0ABN8EAB5_CHISP</name>
<feature type="compositionally biased region" description="Polar residues" evidence="10">
    <location>
        <begin position="501"/>
        <end position="513"/>
    </location>
</feature>
<dbReference type="InterPro" id="IPR036322">
    <property type="entry name" value="WD40_repeat_dom_sf"/>
</dbReference>
<dbReference type="InterPro" id="IPR040251">
    <property type="entry name" value="SEC31-like"/>
</dbReference>
<feature type="repeat" description="WD" evidence="9">
    <location>
        <begin position="109"/>
        <end position="151"/>
    </location>
</feature>
<feature type="domain" description="Sec16 Sec23-binding" evidence="11">
    <location>
        <begin position="571"/>
        <end position="807"/>
    </location>
</feature>